<feature type="domain" description="Beta-lactamase-related" evidence="3">
    <location>
        <begin position="32"/>
        <end position="414"/>
    </location>
</feature>
<evidence type="ECO:0000259" key="3">
    <source>
        <dbReference type="Pfam" id="PF00144"/>
    </source>
</evidence>
<dbReference type="InterPro" id="IPR050491">
    <property type="entry name" value="AmpC-like"/>
</dbReference>
<dbReference type="PhylomeDB" id="S7ZQB3"/>
<dbReference type="InterPro" id="IPR001466">
    <property type="entry name" value="Beta-lactam-related"/>
</dbReference>
<protein>
    <recommendedName>
        <fullName evidence="3">Beta-lactamase-related domain-containing protein</fullName>
    </recommendedName>
</protein>
<feature type="region of interest" description="Disordered" evidence="2">
    <location>
        <begin position="592"/>
        <end position="617"/>
    </location>
</feature>
<dbReference type="OrthoDB" id="4343459at2759"/>
<dbReference type="PANTHER" id="PTHR46825">
    <property type="entry name" value="D-ALANYL-D-ALANINE-CARBOXYPEPTIDASE/ENDOPEPTIDASE AMPH"/>
    <property type="match status" value="1"/>
</dbReference>
<evidence type="ECO:0000256" key="1">
    <source>
        <dbReference type="ARBA" id="ARBA00038215"/>
    </source>
</evidence>
<evidence type="ECO:0000313" key="4">
    <source>
        <dbReference type="EMBL" id="EPS32609.1"/>
    </source>
</evidence>
<dbReference type="HOGENOM" id="CLU_020027_14_2_1"/>
<dbReference type="Proteomes" id="UP000019376">
    <property type="component" value="Unassembled WGS sequence"/>
</dbReference>
<sequence>MSTSADEPESRAQLQERLEIAWIDVEEALKIAKSPSISVGILHGSKRAPIFQKSSGIANFQTNDAADADTVYNIGGCSQMITCAAIGILVSEKRLGWDDPVRKHIPSFNPQANSDIGDKATLIDLCRHTTGLANPAPVFMGPGGSVLSNAAEHTALVNALPGADHGGKRFRKVWHYSDAAFGLLAQIVEEVAGVPFHEFLRKQIFQPLHMSHTNVSGEEPNDGVKHALPYVNGSDGTWSPIQTSEINLRHGPLVASFGMNSSVNDMLAFTAAVMNRYGHEKGEETPQPLAKPRGRNPLRKVTAIWNHEWERPVNDGFNNKPAHTLGWNRTTMPSAALGTGSYNRFSDSEKSYLDPKTIIGKDSEPCTVYNYHGVTNGFVSAVYILPETHTAIVALSNSTSNGDAAETAIRIMLQALLKFKPRVSAFQPLRAARDRCNHAFEKMLAEWNSGCDPALFTGNPQDFVGSYVGLNTIRINITASDSESEPDETKRLTVTFGDYLESKSALEPYTLDMLSFLPKSREELLIRGMLTWTHYKMGIFEFVRDEEDGKVAGFWWQWDAREYPSLWVKDGAGMGPQQIEEVLEKFGRFRVPGKSDSALNGTVNGDTESSAMPDASS</sequence>
<gene>
    <name evidence="4" type="ORF">PDE_07569</name>
</gene>
<dbReference type="EMBL" id="KB644414">
    <property type="protein sequence ID" value="EPS32609.1"/>
    <property type="molecule type" value="Genomic_DNA"/>
</dbReference>
<organism evidence="4 5">
    <name type="scientific">Penicillium oxalicum (strain 114-2 / CGMCC 5302)</name>
    <name type="common">Penicillium decumbens</name>
    <dbReference type="NCBI Taxonomy" id="933388"/>
    <lineage>
        <taxon>Eukaryota</taxon>
        <taxon>Fungi</taxon>
        <taxon>Dikarya</taxon>
        <taxon>Ascomycota</taxon>
        <taxon>Pezizomycotina</taxon>
        <taxon>Eurotiomycetes</taxon>
        <taxon>Eurotiomycetidae</taxon>
        <taxon>Eurotiales</taxon>
        <taxon>Aspergillaceae</taxon>
        <taxon>Penicillium</taxon>
    </lineage>
</organism>
<comment type="similarity">
    <text evidence="1">Belongs to the peptidase S12 family.</text>
</comment>
<accession>S7ZQB3</accession>
<dbReference type="STRING" id="933388.S7ZQB3"/>
<dbReference type="PANTHER" id="PTHR46825:SF9">
    <property type="entry name" value="BETA-LACTAMASE-RELATED DOMAIN-CONTAINING PROTEIN"/>
    <property type="match status" value="1"/>
</dbReference>
<evidence type="ECO:0000313" key="5">
    <source>
        <dbReference type="Proteomes" id="UP000019376"/>
    </source>
</evidence>
<dbReference type="InterPro" id="IPR012338">
    <property type="entry name" value="Beta-lactam/transpept-like"/>
</dbReference>
<dbReference type="eggNOG" id="ENOG502QQBX">
    <property type="taxonomic scope" value="Eukaryota"/>
</dbReference>
<dbReference type="Gene3D" id="3.40.710.10">
    <property type="entry name" value="DD-peptidase/beta-lactamase superfamily"/>
    <property type="match status" value="1"/>
</dbReference>
<evidence type="ECO:0000256" key="2">
    <source>
        <dbReference type="SAM" id="MobiDB-lite"/>
    </source>
</evidence>
<name>S7ZQB3_PENO1</name>
<reference evidence="4 5" key="1">
    <citation type="journal article" date="2013" name="PLoS ONE">
        <title>Genomic and secretomic analyses reveal unique features of the lignocellulolytic enzyme system of Penicillium decumbens.</title>
        <authorList>
            <person name="Liu G."/>
            <person name="Zhang L."/>
            <person name="Wei X."/>
            <person name="Zou G."/>
            <person name="Qin Y."/>
            <person name="Ma L."/>
            <person name="Li J."/>
            <person name="Zheng H."/>
            <person name="Wang S."/>
            <person name="Wang C."/>
            <person name="Xun L."/>
            <person name="Zhao G.-P."/>
            <person name="Zhou Z."/>
            <person name="Qu Y."/>
        </authorList>
    </citation>
    <scope>NUCLEOTIDE SEQUENCE [LARGE SCALE GENOMIC DNA]</scope>
    <source>
        <strain evidence="5">114-2 / CGMCC 5302</strain>
    </source>
</reference>
<feature type="compositionally biased region" description="Polar residues" evidence="2">
    <location>
        <begin position="597"/>
        <end position="617"/>
    </location>
</feature>
<proteinExistence type="inferred from homology"/>
<dbReference type="AlphaFoldDB" id="S7ZQB3"/>
<keyword evidence="5" id="KW-1185">Reference proteome</keyword>
<dbReference type="Pfam" id="PF00144">
    <property type="entry name" value="Beta-lactamase"/>
    <property type="match status" value="1"/>
</dbReference>
<dbReference type="SUPFAM" id="SSF56601">
    <property type="entry name" value="beta-lactamase/transpeptidase-like"/>
    <property type="match status" value="1"/>
</dbReference>